<name>A0ABY4H9G3_9BACI</name>
<dbReference type="Proteomes" id="UP000830326">
    <property type="component" value="Chromosome"/>
</dbReference>
<protein>
    <submittedName>
        <fullName evidence="1">Uncharacterized protein</fullName>
    </submittedName>
</protein>
<reference evidence="1" key="1">
    <citation type="submission" date="2022-04" db="EMBL/GenBank/DDBJ databases">
        <title>Halobacillus sp. isolated from saltern.</title>
        <authorList>
            <person name="Won M."/>
            <person name="Lee C.-M."/>
            <person name="Woen H.-Y."/>
            <person name="Kwon S.-W."/>
        </authorList>
    </citation>
    <scope>NUCLEOTIDE SEQUENCE</scope>
    <source>
        <strain evidence="1">SSHM10-5</strain>
    </source>
</reference>
<dbReference type="EMBL" id="CP095075">
    <property type="protein sequence ID" value="UOR11239.1"/>
    <property type="molecule type" value="Genomic_DNA"/>
</dbReference>
<sequence>MDYLCREVLPLAARQRKSESALVDRLEEVRLKPSYEEVQRRTTPRPVGHAKTSFPWGDEEKFYIENGENEPWKEVYQWN</sequence>
<accession>A0ABY4H9G3</accession>
<organism evidence="1 2">
    <name type="scientific">Halobacillus amylolyticus</name>
    <dbReference type="NCBI Taxonomy" id="2932259"/>
    <lineage>
        <taxon>Bacteria</taxon>
        <taxon>Bacillati</taxon>
        <taxon>Bacillota</taxon>
        <taxon>Bacilli</taxon>
        <taxon>Bacillales</taxon>
        <taxon>Bacillaceae</taxon>
        <taxon>Halobacillus</taxon>
    </lineage>
</organism>
<gene>
    <name evidence="1" type="ORF">MUO15_16795</name>
</gene>
<keyword evidence="2" id="KW-1185">Reference proteome</keyword>
<dbReference type="RefSeq" id="WP_245031058.1">
    <property type="nucleotide sequence ID" value="NZ_CP095075.1"/>
</dbReference>
<evidence type="ECO:0000313" key="1">
    <source>
        <dbReference type="EMBL" id="UOR11239.1"/>
    </source>
</evidence>
<proteinExistence type="predicted"/>
<evidence type="ECO:0000313" key="2">
    <source>
        <dbReference type="Proteomes" id="UP000830326"/>
    </source>
</evidence>